<proteinExistence type="predicted"/>
<sequence length="63" mass="7076">MQITIRWFMVFCIPFFLTGCWDQRLLKEQKIIELIGYDAGPKGEVVASTSYPISMGSSGNLTS</sequence>
<dbReference type="EMBL" id="JARMQG010000321">
    <property type="protein sequence ID" value="MED3564366.1"/>
    <property type="molecule type" value="Genomic_DNA"/>
</dbReference>
<evidence type="ECO:0000313" key="2">
    <source>
        <dbReference type="Proteomes" id="UP001330749"/>
    </source>
</evidence>
<organism evidence="1 2">
    <name type="scientific">Bacillus xiapuensis</name>
    <dbReference type="NCBI Taxonomy" id="2014075"/>
    <lineage>
        <taxon>Bacteria</taxon>
        <taxon>Bacillati</taxon>
        <taxon>Bacillota</taxon>
        <taxon>Bacilli</taxon>
        <taxon>Bacillales</taxon>
        <taxon>Bacillaceae</taxon>
        <taxon>Bacillus</taxon>
    </lineage>
</organism>
<reference evidence="1 2" key="1">
    <citation type="submission" date="2023-03" db="EMBL/GenBank/DDBJ databases">
        <title>Bacillus Genome Sequencing.</title>
        <authorList>
            <person name="Dunlap C."/>
        </authorList>
    </citation>
    <scope>NUCLEOTIDE SEQUENCE [LARGE SCALE GENOMIC DNA]</scope>
    <source>
        <strain evidence="1 2">B-14544</strain>
    </source>
</reference>
<keyword evidence="2" id="KW-1185">Reference proteome</keyword>
<comment type="caution">
    <text evidence="1">The sequence shown here is derived from an EMBL/GenBank/DDBJ whole genome shotgun (WGS) entry which is preliminary data.</text>
</comment>
<dbReference type="Proteomes" id="UP001330749">
    <property type="component" value="Unassembled WGS sequence"/>
</dbReference>
<name>A0ABU6NDR1_9BACI</name>
<gene>
    <name evidence="1" type="ORF">P4447_18285</name>
</gene>
<feature type="non-terminal residue" evidence="1">
    <location>
        <position position="63"/>
    </location>
</feature>
<dbReference type="PROSITE" id="PS51257">
    <property type="entry name" value="PROKAR_LIPOPROTEIN"/>
    <property type="match status" value="1"/>
</dbReference>
<accession>A0ABU6NDR1</accession>
<evidence type="ECO:0000313" key="1">
    <source>
        <dbReference type="EMBL" id="MED3564366.1"/>
    </source>
</evidence>
<protein>
    <submittedName>
        <fullName evidence="1">Uncharacterized protein</fullName>
    </submittedName>
</protein>